<keyword evidence="2 6" id="KW-0409">Iron storage</keyword>
<evidence type="ECO:0000256" key="3">
    <source>
        <dbReference type="ARBA" id="ARBA00022723"/>
    </source>
</evidence>
<dbReference type="PROSITE" id="PS50905">
    <property type="entry name" value="FERRITIN_LIKE"/>
    <property type="match status" value="1"/>
</dbReference>
<evidence type="ECO:0000256" key="1">
    <source>
        <dbReference type="ARBA" id="ARBA00007513"/>
    </source>
</evidence>
<evidence type="ECO:0000313" key="10">
    <source>
        <dbReference type="RefSeq" id="XP_028144659.1"/>
    </source>
</evidence>
<dbReference type="PANTHER" id="PTHR11431:SF75">
    <property type="entry name" value="FERRITIN"/>
    <property type="match status" value="1"/>
</dbReference>
<dbReference type="InterPro" id="IPR009040">
    <property type="entry name" value="Ferritin-like_diiron"/>
</dbReference>
<gene>
    <name evidence="10" type="primary">LOC114338266</name>
</gene>
<dbReference type="InterPro" id="IPR012347">
    <property type="entry name" value="Ferritin-like"/>
</dbReference>
<evidence type="ECO:0000256" key="4">
    <source>
        <dbReference type="ARBA" id="ARBA00023004"/>
    </source>
</evidence>
<dbReference type="RefSeq" id="XP_028144659.1">
    <property type="nucleotide sequence ID" value="XM_028288858.1"/>
</dbReference>
<dbReference type="InterPro" id="IPR009078">
    <property type="entry name" value="Ferritin-like_SF"/>
</dbReference>
<keyword evidence="4 5" id="KW-0408">Iron</keyword>
<dbReference type="GeneID" id="114338266"/>
<dbReference type="EnsemblMetazoa" id="XM_050654072.1">
    <property type="protein sequence ID" value="XP_050510029.1"/>
    <property type="gene ID" value="LOC114338266"/>
</dbReference>
<dbReference type="AlphaFoldDB" id="A0A6P7G6H8"/>
<accession>A0A6P7G6H8</accession>
<dbReference type="SUPFAM" id="SSF47240">
    <property type="entry name" value="Ferritin-like"/>
    <property type="match status" value="1"/>
</dbReference>
<dbReference type="GO" id="GO:0006826">
    <property type="term" value="P:iron ion transport"/>
    <property type="evidence" value="ECO:0007669"/>
    <property type="project" value="InterPro"/>
</dbReference>
<keyword evidence="3 5" id="KW-0479">Metal-binding</keyword>
<evidence type="ECO:0000259" key="7">
    <source>
        <dbReference type="PROSITE" id="PS50905"/>
    </source>
</evidence>
<feature type="binding site" evidence="5">
    <location>
        <position position="201"/>
    </location>
    <ligand>
        <name>Fe cation</name>
        <dbReference type="ChEBI" id="CHEBI:24875"/>
        <label>1</label>
    </ligand>
</feature>
<dbReference type="InParanoid" id="A0A6P7G6H8"/>
<dbReference type="KEGG" id="dvv:114338266"/>
<dbReference type="GO" id="GO:0008199">
    <property type="term" value="F:ferric iron binding"/>
    <property type="evidence" value="ECO:0007669"/>
    <property type="project" value="InterPro"/>
</dbReference>
<evidence type="ECO:0000256" key="5">
    <source>
        <dbReference type="PIRSR" id="PIRSR601519-1"/>
    </source>
</evidence>
<feature type="domain" description="Ferritin-like diiron" evidence="7">
    <location>
        <begin position="71"/>
        <end position="219"/>
    </location>
</feature>
<dbReference type="InterPro" id="IPR008331">
    <property type="entry name" value="Ferritin_DPS_dom"/>
</dbReference>
<comment type="catalytic activity">
    <reaction evidence="6">
        <text>4 Fe(2+) + O2 + 4 H(+) = 4 Fe(3+) + 2 H2O</text>
        <dbReference type="Rhea" id="RHEA:11148"/>
        <dbReference type="ChEBI" id="CHEBI:15377"/>
        <dbReference type="ChEBI" id="CHEBI:15378"/>
        <dbReference type="ChEBI" id="CHEBI:15379"/>
        <dbReference type="ChEBI" id="CHEBI:29033"/>
        <dbReference type="ChEBI" id="CHEBI:29034"/>
        <dbReference type="EC" id="1.16.3.1"/>
    </reaction>
</comment>
<reference evidence="10" key="1">
    <citation type="submission" date="2025-04" db="UniProtKB">
        <authorList>
            <consortium name="RefSeq"/>
        </authorList>
    </citation>
    <scope>IDENTIFICATION</scope>
    <source>
        <tissue evidence="10">Whole insect</tissue>
    </source>
</reference>
<dbReference type="EC" id="1.16.3.1" evidence="6"/>
<feature type="binding site" evidence="5">
    <location>
        <position position="126"/>
    </location>
    <ligand>
        <name>Fe cation</name>
        <dbReference type="ChEBI" id="CHEBI:24875"/>
        <label>1</label>
    </ligand>
</feature>
<name>A0A6P7G6H8_DIAVI</name>
<dbReference type="RefSeq" id="XP_050510029.1">
    <property type="nucleotide sequence ID" value="XM_050654072.1"/>
</dbReference>
<feature type="binding site" evidence="5">
    <location>
        <position position="167"/>
    </location>
    <ligand>
        <name>Fe cation</name>
        <dbReference type="ChEBI" id="CHEBI:24875"/>
        <label>1</label>
    </ligand>
</feature>
<dbReference type="GO" id="GO:0008198">
    <property type="term" value="F:ferrous iron binding"/>
    <property type="evidence" value="ECO:0007669"/>
    <property type="project" value="TreeGrafter"/>
</dbReference>
<dbReference type="InterPro" id="IPR001519">
    <property type="entry name" value="Ferritin"/>
</dbReference>
<evidence type="ECO:0000256" key="6">
    <source>
        <dbReference type="RuleBase" id="RU361145"/>
    </source>
</evidence>
<dbReference type="OrthoDB" id="186462at2759"/>
<sequence>MKFICRKFKVLKNADLYGSSINKFKANSVFHKLSASFSSPIIPMANSFYTSKRFMTNSCDGGNKNKISGRHQFHKDTENKLNEQVLEEFKAAYEYLTIGHYFGRTDVALPGCQGFFMNMYEEELGHANIFTNYVLMRGGHVNLKSIPVPEIKTWTVTEAFSRAVQMEQGIKEKLNEVFDVAEKHKDLHIMDLVSTEFMEEQHRSICEIARLVTRSKITDTKVGEYLFDQMIFESFVKKEKENLMNERRLQLVEGDDKHGIYK</sequence>
<dbReference type="Gene3D" id="1.20.1260.10">
    <property type="match status" value="1"/>
</dbReference>
<organism evidence="10">
    <name type="scientific">Diabrotica virgifera virgifera</name>
    <name type="common">western corn rootworm</name>
    <dbReference type="NCBI Taxonomy" id="50390"/>
    <lineage>
        <taxon>Eukaryota</taxon>
        <taxon>Metazoa</taxon>
        <taxon>Ecdysozoa</taxon>
        <taxon>Arthropoda</taxon>
        <taxon>Hexapoda</taxon>
        <taxon>Insecta</taxon>
        <taxon>Pterygota</taxon>
        <taxon>Neoptera</taxon>
        <taxon>Endopterygota</taxon>
        <taxon>Coleoptera</taxon>
        <taxon>Polyphaga</taxon>
        <taxon>Cucujiformia</taxon>
        <taxon>Chrysomeloidea</taxon>
        <taxon>Chrysomelidae</taxon>
        <taxon>Galerucinae</taxon>
        <taxon>Diabroticina</taxon>
        <taxon>Diabroticites</taxon>
        <taxon>Diabrotica</taxon>
    </lineage>
</organism>
<feature type="binding site" evidence="5">
    <location>
        <position position="88"/>
    </location>
    <ligand>
        <name>Fe cation</name>
        <dbReference type="ChEBI" id="CHEBI:24875"/>
        <label>1</label>
    </ligand>
</feature>
<dbReference type="Pfam" id="PF00210">
    <property type="entry name" value="Ferritin"/>
    <property type="match status" value="1"/>
</dbReference>
<protein>
    <recommendedName>
        <fullName evidence="6">Ferritin</fullName>
        <ecNumber evidence="6">1.16.3.1</ecNumber>
    </recommendedName>
</protein>
<dbReference type="GO" id="GO:0005737">
    <property type="term" value="C:cytoplasm"/>
    <property type="evidence" value="ECO:0007669"/>
    <property type="project" value="TreeGrafter"/>
</dbReference>
<keyword evidence="6" id="KW-0560">Oxidoreductase</keyword>
<dbReference type="Proteomes" id="UP001652700">
    <property type="component" value="Unplaced"/>
</dbReference>
<dbReference type="PANTHER" id="PTHR11431">
    <property type="entry name" value="FERRITIN"/>
    <property type="match status" value="1"/>
</dbReference>
<evidence type="ECO:0000313" key="9">
    <source>
        <dbReference type="Proteomes" id="UP001652700"/>
    </source>
</evidence>
<dbReference type="GO" id="GO:0006879">
    <property type="term" value="P:intracellular iron ion homeostasis"/>
    <property type="evidence" value="ECO:0007669"/>
    <property type="project" value="UniProtKB-KW"/>
</dbReference>
<comment type="similarity">
    <text evidence="1 6">Belongs to the ferritin family.</text>
</comment>
<feature type="binding site" evidence="5">
    <location>
        <position position="123"/>
    </location>
    <ligand>
        <name>Fe cation</name>
        <dbReference type="ChEBI" id="CHEBI:24875"/>
        <label>1</label>
    </ligand>
</feature>
<keyword evidence="9" id="KW-1185">Reference proteome</keyword>
<comment type="function">
    <text evidence="6">Stores iron in a soluble, non-toxic, readily available form. Important for iron homeostasis. Iron is taken up in the ferrous form and deposited as ferric hydroxides after oxidation.</text>
</comment>
<dbReference type="CDD" id="cd01056">
    <property type="entry name" value="Euk_Ferritin"/>
    <property type="match status" value="1"/>
</dbReference>
<dbReference type="GO" id="GO:0004322">
    <property type="term" value="F:ferroxidase activity"/>
    <property type="evidence" value="ECO:0007669"/>
    <property type="project" value="UniProtKB-EC"/>
</dbReference>
<evidence type="ECO:0000313" key="8">
    <source>
        <dbReference type="EnsemblMetazoa" id="XP_050510029.1"/>
    </source>
</evidence>
<reference evidence="8" key="2">
    <citation type="submission" date="2025-05" db="UniProtKB">
        <authorList>
            <consortium name="EnsemblMetazoa"/>
        </authorList>
    </citation>
    <scope>IDENTIFICATION</scope>
</reference>
<proteinExistence type="inferred from homology"/>
<evidence type="ECO:0000256" key="2">
    <source>
        <dbReference type="ARBA" id="ARBA00022434"/>
    </source>
</evidence>